<dbReference type="PANTHER" id="PTHR46558">
    <property type="entry name" value="TRACRIPTIONAL REGULATORY PROTEIN-RELATED-RELATED"/>
    <property type="match status" value="1"/>
</dbReference>
<organism evidence="3 4">
    <name type="scientific">Tepidimicrobium xylanilyticum</name>
    <dbReference type="NCBI Taxonomy" id="1123352"/>
    <lineage>
        <taxon>Bacteria</taxon>
        <taxon>Bacillati</taxon>
        <taxon>Bacillota</taxon>
        <taxon>Tissierellia</taxon>
        <taxon>Tissierellales</taxon>
        <taxon>Tepidimicrobiaceae</taxon>
        <taxon>Tepidimicrobium</taxon>
    </lineage>
</organism>
<dbReference type="RefSeq" id="WP_093754838.1">
    <property type="nucleotide sequence ID" value="NZ_FNNG01000018.1"/>
</dbReference>
<dbReference type="Proteomes" id="UP000198828">
    <property type="component" value="Unassembled WGS sequence"/>
</dbReference>
<dbReference type="Pfam" id="PF01381">
    <property type="entry name" value="HTH_3"/>
    <property type="match status" value="1"/>
</dbReference>
<keyword evidence="1" id="KW-0238">DNA-binding</keyword>
<accession>A0A1H3E8U6</accession>
<protein>
    <submittedName>
        <fullName evidence="3">Helix-turn-helix domain-containing protein</fullName>
    </submittedName>
</protein>
<dbReference type="Gene3D" id="1.10.260.40">
    <property type="entry name" value="lambda repressor-like DNA-binding domains"/>
    <property type="match status" value="1"/>
</dbReference>
<dbReference type="CDD" id="cd00093">
    <property type="entry name" value="HTH_XRE"/>
    <property type="match status" value="1"/>
</dbReference>
<evidence type="ECO:0000259" key="2">
    <source>
        <dbReference type="PROSITE" id="PS50943"/>
    </source>
</evidence>
<gene>
    <name evidence="3" type="ORF">SAMN05660923_02868</name>
</gene>
<dbReference type="PROSITE" id="PS50943">
    <property type="entry name" value="HTH_CROC1"/>
    <property type="match status" value="1"/>
</dbReference>
<sequence>MTIGERIKRLREEKDLTQRELADKIQISYSVMNRIESGERAIRDEELKKIADVLETTADYLLGRTDQRNPDKPELPAEFETPEEAMKFILEQNVIMGFGGFDINKMNDEEIVEFANELLRQLKLISYKYKR</sequence>
<feature type="domain" description="HTH cro/C1-type" evidence="2">
    <location>
        <begin position="7"/>
        <end position="61"/>
    </location>
</feature>
<evidence type="ECO:0000313" key="3">
    <source>
        <dbReference type="EMBL" id="SDX75163.1"/>
    </source>
</evidence>
<dbReference type="SMART" id="SM00530">
    <property type="entry name" value="HTH_XRE"/>
    <property type="match status" value="1"/>
</dbReference>
<keyword evidence="4" id="KW-1185">Reference proteome</keyword>
<dbReference type="EMBL" id="FNNG01000018">
    <property type="protein sequence ID" value="SDX75163.1"/>
    <property type="molecule type" value="Genomic_DNA"/>
</dbReference>
<dbReference type="GO" id="GO:0003677">
    <property type="term" value="F:DNA binding"/>
    <property type="evidence" value="ECO:0007669"/>
    <property type="project" value="UniProtKB-KW"/>
</dbReference>
<evidence type="ECO:0000313" key="4">
    <source>
        <dbReference type="Proteomes" id="UP000198828"/>
    </source>
</evidence>
<dbReference type="InterPro" id="IPR001387">
    <property type="entry name" value="Cro/C1-type_HTH"/>
</dbReference>
<proteinExistence type="predicted"/>
<dbReference type="PANTHER" id="PTHR46558:SF11">
    <property type="entry name" value="HTH-TYPE TRANSCRIPTIONAL REGULATOR XRE"/>
    <property type="match status" value="1"/>
</dbReference>
<dbReference type="SUPFAM" id="SSF47413">
    <property type="entry name" value="lambda repressor-like DNA-binding domains"/>
    <property type="match status" value="1"/>
</dbReference>
<dbReference type="InterPro" id="IPR010982">
    <property type="entry name" value="Lambda_DNA-bd_dom_sf"/>
</dbReference>
<evidence type="ECO:0000256" key="1">
    <source>
        <dbReference type="ARBA" id="ARBA00023125"/>
    </source>
</evidence>
<dbReference type="AlphaFoldDB" id="A0A1H3E8U6"/>
<dbReference type="OrthoDB" id="1634626at2"/>
<reference evidence="3 4" key="1">
    <citation type="submission" date="2016-10" db="EMBL/GenBank/DDBJ databases">
        <authorList>
            <person name="de Groot N.N."/>
        </authorList>
    </citation>
    <scope>NUCLEOTIDE SEQUENCE [LARGE SCALE GENOMIC DNA]</scope>
    <source>
        <strain evidence="3 4">DSM 23310</strain>
    </source>
</reference>
<name>A0A1H3E8U6_9FIRM</name>